<dbReference type="Proteomes" id="UP001221757">
    <property type="component" value="Unassembled WGS sequence"/>
</dbReference>
<reference evidence="2" key="1">
    <citation type="submission" date="2023-03" db="EMBL/GenBank/DDBJ databases">
        <title>Massive genome expansion in bonnet fungi (Mycena s.s.) driven by repeated elements and novel gene families across ecological guilds.</title>
        <authorList>
            <consortium name="Lawrence Berkeley National Laboratory"/>
            <person name="Harder C.B."/>
            <person name="Miyauchi S."/>
            <person name="Viragh M."/>
            <person name="Kuo A."/>
            <person name="Thoen E."/>
            <person name="Andreopoulos B."/>
            <person name="Lu D."/>
            <person name="Skrede I."/>
            <person name="Drula E."/>
            <person name="Henrissat B."/>
            <person name="Morin E."/>
            <person name="Kohler A."/>
            <person name="Barry K."/>
            <person name="LaButti K."/>
            <person name="Morin E."/>
            <person name="Salamov A."/>
            <person name="Lipzen A."/>
            <person name="Mereny Z."/>
            <person name="Hegedus B."/>
            <person name="Baldrian P."/>
            <person name="Stursova M."/>
            <person name="Weitz H."/>
            <person name="Taylor A."/>
            <person name="Grigoriev I.V."/>
            <person name="Nagy L.G."/>
            <person name="Martin F."/>
            <person name="Kauserud H."/>
        </authorList>
    </citation>
    <scope>NUCLEOTIDE SEQUENCE</scope>
    <source>
        <strain evidence="2">CBHHK067</strain>
    </source>
</reference>
<feature type="region of interest" description="Disordered" evidence="1">
    <location>
        <begin position="89"/>
        <end position="159"/>
    </location>
</feature>
<proteinExistence type="predicted"/>
<name>A0AAD7DV27_MYCRO</name>
<sequence>MYPLRIKEDDLVFSGNKQNKRWWIIPVTEVAGTASLEVSEVRESRQQVSVGEARFSDVSSSIFSAVGQHMVERWSSVVFEKTKEHRLDIDDRPSAEFKLQGPRARPMQEEEPNEVQESGDPSRGDSGLFLVGATRGSQEFSSSTSGHTYLPARAGLSSM</sequence>
<evidence type="ECO:0000313" key="3">
    <source>
        <dbReference type="Proteomes" id="UP001221757"/>
    </source>
</evidence>
<dbReference type="EMBL" id="JARKIE010000020">
    <property type="protein sequence ID" value="KAJ7700424.1"/>
    <property type="molecule type" value="Genomic_DNA"/>
</dbReference>
<feature type="compositionally biased region" description="Polar residues" evidence="1">
    <location>
        <begin position="135"/>
        <end position="147"/>
    </location>
</feature>
<gene>
    <name evidence="2" type="ORF">B0H17DRAFT_1128839</name>
</gene>
<keyword evidence="3" id="KW-1185">Reference proteome</keyword>
<dbReference type="AlphaFoldDB" id="A0AAD7DV27"/>
<organism evidence="2 3">
    <name type="scientific">Mycena rosella</name>
    <name type="common">Pink bonnet</name>
    <name type="synonym">Agaricus rosellus</name>
    <dbReference type="NCBI Taxonomy" id="1033263"/>
    <lineage>
        <taxon>Eukaryota</taxon>
        <taxon>Fungi</taxon>
        <taxon>Dikarya</taxon>
        <taxon>Basidiomycota</taxon>
        <taxon>Agaricomycotina</taxon>
        <taxon>Agaricomycetes</taxon>
        <taxon>Agaricomycetidae</taxon>
        <taxon>Agaricales</taxon>
        <taxon>Marasmiineae</taxon>
        <taxon>Mycenaceae</taxon>
        <taxon>Mycena</taxon>
    </lineage>
</organism>
<comment type="caution">
    <text evidence="2">The sequence shown here is derived from an EMBL/GenBank/DDBJ whole genome shotgun (WGS) entry which is preliminary data.</text>
</comment>
<accession>A0AAD7DV27</accession>
<evidence type="ECO:0000313" key="2">
    <source>
        <dbReference type="EMBL" id="KAJ7700424.1"/>
    </source>
</evidence>
<evidence type="ECO:0000256" key="1">
    <source>
        <dbReference type="SAM" id="MobiDB-lite"/>
    </source>
</evidence>
<protein>
    <submittedName>
        <fullName evidence="2">Uncharacterized protein</fullName>
    </submittedName>
</protein>